<dbReference type="CDD" id="cd06124">
    <property type="entry name" value="cupin_NimR-like_N"/>
    <property type="match status" value="1"/>
</dbReference>
<dbReference type="RefSeq" id="WP_381736889.1">
    <property type="nucleotide sequence ID" value="NZ_JBHSDP010000005.1"/>
</dbReference>
<dbReference type="InterPro" id="IPR014710">
    <property type="entry name" value="RmlC-like_jellyroll"/>
</dbReference>
<keyword evidence="6" id="KW-1185">Reference proteome</keyword>
<evidence type="ECO:0000256" key="3">
    <source>
        <dbReference type="SAM" id="MobiDB-lite"/>
    </source>
</evidence>
<name>A0ABV8T8Q2_9ACTN</name>
<comment type="caution">
    <text evidence="5">The sequence shown here is derived from an EMBL/GenBank/DDBJ whole genome shotgun (WGS) entry which is preliminary data.</text>
</comment>
<protein>
    <submittedName>
        <fullName evidence="5">AraC family transcriptional regulator</fullName>
    </submittedName>
</protein>
<sequence length="257" mass="28519">MPIFRQDAGGQTHDGEQTHDLEHRERTPVHRHAQGHLIYPARGVLSASVSGQTWIIPANRTAWIPAHVDHYHRAHGRTDMRVVFVTASLAVQLPDRAAVLSTTALAREALLALTGPDAVPRSREARDRLRHVVVDELGPAPEEPLHLPEPQDPRLRELARIMEEDPATTATLAELGRLIGVGERTLSRLFREEMSTGFTRWRTQLRVHRALVMLTGGAGVLETAHACGWSNPSTFINSFTALVGQTPGRYRRNLPQA</sequence>
<reference evidence="6" key="1">
    <citation type="journal article" date="2019" name="Int. J. Syst. Evol. Microbiol.">
        <title>The Global Catalogue of Microorganisms (GCM) 10K type strain sequencing project: providing services to taxonomists for standard genome sequencing and annotation.</title>
        <authorList>
            <consortium name="The Broad Institute Genomics Platform"/>
            <consortium name="The Broad Institute Genome Sequencing Center for Infectious Disease"/>
            <person name="Wu L."/>
            <person name="Ma J."/>
        </authorList>
    </citation>
    <scope>NUCLEOTIDE SEQUENCE [LARGE SCALE GENOMIC DNA]</scope>
    <source>
        <strain evidence="6">PCU 347</strain>
    </source>
</reference>
<keyword evidence="1" id="KW-0805">Transcription regulation</keyword>
<dbReference type="Gene3D" id="1.10.10.60">
    <property type="entry name" value="Homeodomain-like"/>
    <property type="match status" value="2"/>
</dbReference>
<dbReference type="Gene3D" id="2.60.120.10">
    <property type="entry name" value="Jelly Rolls"/>
    <property type="match status" value="1"/>
</dbReference>
<evidence type="ECO:0000313" key="5">
    <source>
        <dbReference type="EMBL" id="MFC4326969.1"/>
    </source>
</evidence>
<dbReference type="SUPFAM" id="SSF51182">
    <property type="entry name" value="RmlC-like cupins"/>
    <property type="match status" value="1"/>
</dbReference>
<dbReference type="PROSITE" id="PS01124">
    <property type="entry name" value="HTH_ARAC_FAMILY_2"/>
    <property type="match status" value="1"/>
</dbReference>
<gene>
    <name evidence="5" type="ORF">ACFPC0_03810</name>
</gene>
<evidence type="ECO:0000313" key="6">
    <source>
        <dbReference type="Proteomes" id="UP001595824"/>
    </source>
</evidence>
<evidence type="ECO:0000256" key="1">
    <source>
        <dbReference type="ARBA" id="ARBA00023015"/>
    </source>
</evidence>
<keyword evidence="2" id="KW-0804">Transcription</keyword>
<proteinExistence type="predicted"/>
<dbReference type="Pfam" id="PF12833">
    <property type="entry name" value="HTH_18"/>
    <property type="match status" value="1"/>
</dbReference>
<feature type="domain" description="HTH araC/xylS-type" evidence="4">
    <location>
        <begin position="156"/>
        <end position="253"/>
    </location>
</feature>
<dbReference type="Proteomes" id="UP001595824">
    <property type="component" value="Unassembled WGS sequence"/>
</dbReference>
<organism evidence="5 6">
    <name type="scientific">Streptomyces andamanensis</name>
    <dbReference type="NCBI Taxonomy" id="1565035"/>
    <lineage>
        <taxon>Bacteria</taxon>
        <taxon>Bacillati</taxon>
        <taxon>Actinomycetota</taxon>
        <taxon>Actinomycetes</taxon>
        <taxon>Kitasatosporales</taxon>
        <taxon>Streptomycetaceae</taxon>
        <taxon>Streptomyces</taxon>
    </lineage>
</organism>
<evidence type="ECO:0000259" key="4">
    <source>
        <dbReference type="PROSITE" id="PS01124"/>
    </source>
</evidence>
<dbReference type="SMART" id="SM00342">
    <property type="entry name" value="HTH_ARAC"/>
    <property type="match status" value="1"/>
</dbReference>
<dbReference type="EMBL" id="JBHSDP010000005">
    <property type="protein sequence ID" value="MFC4326969.1"/>
    <property type="molecule type" value="Genomic_DNA"/>
</dbReference>
<dbReference type="PANTHER" id="PTHR11019">
    <property type="entry name" value="HTH-TYPE TRANSCRIPTIONAL REGULATOR NIMR"/>
    <property type="match status" value="1"/>
</dbReference>
<dbReference type="InterPro" id="IPR013096">
    <property type="entry name" value="Cupin_2"/>
</dbReference>
<feature type="compositionally biased region" description="Basic and acidic residues" evidence="3">
    <location>
        <begin position="13"/>
        <end position="28"/>
    </location>
</feature>
<dbReference type="SUPFAM" id="SSF46689">
    <property type="entry name" value="Homeodomain-like"/>
    <property type="match status" value="1"/>
</dbReference>
<dbReference type="InterPro" id="IPR018060">
    <property type="entry name" value="HTH_AraC"/>
</dbReference>
<accession>A0ABV8T8Q2</accession>
<dbReference type="Pfam" id="PF07883">
    <property type="entry name" value="Cupin_2"/>
    <property type="match status" value="1"/>
</dbReference>
<dbReference type="InterPro" id="IPR009057">
    <property type="entry name" value="Homeodomain-like_sf"/>
</dbReference>
<feature type="region of interest" description="Disordered" evidence="3">
    <location>
        <begin position="1"/>
        <end position="33"/>
    </location>
</feature>
<dbReference type="PANTHER" id="PTHR11019:SF199">
    <property type="entry name" value="HTH-TYPE TRANSCRIPTIONAL REGULATOR NIMR"/>
    <property type="match status" value="1"/>
</dbReference>
<dbReference type="InterPro" id="IPR011051">
    <property type="entry name" value="RmlC_Cupin_sf"/>
</dbReference>
<evidence type="ECO:0000256" key="2">
    <source>
        <dbReference type="ARBA" id="ARBA00023163"/>
    </source>
</evidence>